<reference evidence="3" key="1">
    <citation type="journal article" date="2020" name="mSystems">
        <title>Genome- and Community-Level Interaction Insights into Carbon Utilization and Element Cycling Functions of Hydrothermarchaeota in Hydrothermal Sediment.</title>
        <authorList>
            <person name="Zhou Z."/>
            <person name="Liu Y."/>
            <person name="Xu W."/>
            <person name="Pan J."/>
            <person name="Luo Z.H."/>
            <person name="Li M."/>
        </authorList>
    </citation>
    <scope>NUCLEOTIDE SEQUENCE [LARGE SCALE GENOMIC DNA]</scope>
    <source>
        <strain evidence="3">SpSt-642</strain>
    </source>
</reference>
<keyword evidence="2" id="KW-0472">Membrane</keyword>
<feature type="transmembrane region" description="Helical" evidence="2">
    <location>
        <begin position="65"/>
        <end position="89"/>
    </location>
</feature>
<dbReference type="EMBL" id="DTBJ01000064">
    <property type="protein sequence ID" value="HGM59438.1"/>
    <property type="molecule type" value="Genomic_DNA"/>
</dbReference>
<evidence type="ECO:0000313" key="3">
    <source>
        <dbReference type="EMBL" id="HGM59438.1"/>
    </source>
</evidence>
<evidence type="ECO:0000256" key="1">
    <source>
        <dbReference type="SAM" id="Coils"/>
    </source>
</evidence>
<keyword evidence="2" id="KW-1133">Transmembrane helix</keyword>
<comment type="caution">
    <text evidence="3">The sequence shown here is derived from an EMBL/GenBank/DDBJ whole genome shotgun (WGS) entry which is preliminary data.</text>
</comment>
<sequence>MLVKNLWNQVGIEILLEIKYDDKLQKLHSFGNKLVEEVVKRVEPIASREVVRVVKKKTESTLECIIIVSRSLSVALMLFYLTSLLYNYIRYPISPEKFYICEEKAFVKIKELENICSREIIGHRDVVAEETYVKEFIEKAVKNLKNTVSILKETLSNIETVHST</sequence>
<organism evidence="3">
    <name type="scientific">Staphylothermus marinus</name>
    <dbReference type="NCBI Taxonomy" id="2280"/>
    <lineage>
        <taxon>Archaea</taxon>
        <taxon>Thermoproteota</taxon>
        <taxon>Thermoprotei</taxon>
        <taxon>Desulfurococcales</taxon>
        <taxon>Desulfurococcaceae</taxon>
        <taxon>Staphylothermus</taxon>
    </lineage>
</organism>
<evidence type="ECO:0000256" key="2">
    <source>
        <dbReference type="SAM" id="Phobius"/>
    </source>
</evidence>
<proteinExistence type="predicted"/>
<feature type="coiled-coil region" evidence="1">
    <location>
        <begin position="134"/>
        <end position="161"/>
    </location>
</feature>
<keyword evidence="2" id="KW-0812">Transmembrane</keyword>
<protein>
    <submittedName>
        <fullName evidence="3">Uncharacterized protein</fullName>
    </submittedName>
</protein>
<name>A0A7C4DB55_STAMA</name>
<dbReference type="AlphaFoldDB" id="A0A7C4DB55"/>
<keyword evidence="1" id="KW-0175">Coiled coil</keyword>
<gene>
    <name evidence="3" type="ORF">ENU14_07690</name>
</gene>
<accession>A0A7C4DB55</accession>